<feature type="domain" description="Ubiquitin-like" evidence="2">
    <location>
        <begin position="1"/>
        <end position="59"/>
    </location>
</feature>
<dbReference type="Gramene" id="KCW59670">
    <property type="protein sequence ID" value="KCW59670"/>
    <property type="gene ID" value="EUGRSUZ_H02424"/>
</dbReference>
<reference evidence="3" key="1">
    <citation type="submission" date="2013-07" db="EMBL/GenBank/DDBJ databases">
        <title>The genome of Eucalyptus grandis.</title>
        <authorList>
            <person name="Schmutz J."/>
            <person name="Hayes R."/>
            <person name="Myburg A."/>
            <person name="Tuskan G."/>
            <person name="Grattapaglia D."/>
            <person name="Rokhsar D.S."/>
        </authorList>
    </citation>
    <scope>NUCLEOTIDE SEQUENCE</scope>
    <source>
        <tissue evidence="3">Leaf extractions</tissue>
    </source>
</reference>
<dbReference type="GO" id="GO:0003729">
    <property type="term" value="F:mRNA binding"/>
    <property type="evidence" value="ECO:0007669"/>
    <property type="project" value="UniProtKB-ARBA"/>
</dbReference>
<dbReference type="InterPro" id="IPR000626">
    <property type="entry name" value="Ubiquitin-like_dom"/>
</dbReference>
<dbReference type="SUPFAM" id="SSF54236">
    <property type="entry name" value="Ubiquitin-like"/>
    <property type="match status" value="1"/>
</dbReference>
<dbReference type="InterPro" id="IPR029071">
    <property type="entry name" value="Ubiquitin-like_domsf"/>
</dbReference>
<evidence type="ECO:0000313" key="3">
    <source>
        <dbReference type="EMBL" id="KCW59670.1"/>
    </source>
</evidence>
<proteinExistence type="predicted"/>
<dbReference type="InParanoid" id="A0A059B1X5"/>
<evidence type="ECO:0000256" key="1">
    <source>
        <dbReference type="ARBA" id="ARBA00022499"/>
    </source>
</evidence>
<name>A0A059B1X5_EUCGR</name>
<dbReference type="PANTHER" id="PTHR10666">
    <property type="entry name" value="UBIQUITIN"/>
    <property type="match status" value="1"/>
</dbReference>
<dbReference type="STRING" id="71139.A0A059B1X5"/>
<accession>A0A059B1X5</accession>
<dbReference type="InterPro" id="IPR050158">
    <property type="entry name" value="Ubiquitin_ubiquitin-like"/>
</dbReference>
<dbReference type="Pfam" id="PF00240">
    <property type="entry name" value="ubiquitin"/>
    <property type="match status" value="1"/>
</dbReference>
<keyword evidence="1" id="KW-1017">Isopeptide bond</keyword>
<dbReference type="Gene3D" id="3.10.20.90">
    <property type="entry name" value="Phosphatidylinositol 3-kinase Catalytic Subunit, Chain A, domain 1"/>
    <property type="match status" value="1"/>
</dbReference>
<gene>
    <name evidence="3" type="ORF">EUGRSUZ_H02424</name>
</gene>
<protein>
    <recommendedName>
        <fullName evidence="2">Ubiquitin-like domain-containing protein</fullName>
    </recommendedName>
</protein>
<organism evidence="3">
    <name type="scientific">Eucalyptus grandis</name>
    <name type="common">Flooded gum</name>
    <dbReference type="NCBI Taxonomy" id="71139"/>
    <lineage>
        <taxon>Eukaryota</taxon>
        <taxon>Viridiplantae</taxon>
        <taxon>Streptophyta</taxon>
        <taxon>Embryophyta</taxon>
        <taxon>Tracheophyta</taxon>
        <taxon>Spermatophyta</taxon>
        <taxon>Magnoliopsida</taxon>
        <taxon>eudicotyledons</taxon>
        <taxon>Gunneridae</taxon>
        <taxon>Pentapetalae</taxon>
        <taxon>rosids</taxon>
        <taxon>malvids</taxon>
        <taxon>Myrtales</taxon>
        <taxon>Myrtaceae</taxon>
        <taxon>Myrtoideae</taxon>
        <taxon>Eucalypteae</taxon>
        <taxon>Eucalyptus</taxon>
    </lineage>
</organism>
<dbReference type="EMBL" id="KK198760">
    <property type="protein sequence ID" value="KCW59670.1"/>
    <property type="molecule type" value="Genomic_DNA"/>
</dbReference>
<evidence type="ECO:0000259" key="2">
    <source>
        <dbReference type="PROSITE" id="PS50053"/>
    </source>
</evidence>
<dbReference type="PROSITE" id="PS50053">
    <property type="entry name" value="UBIQUITIN_2"/>
    <property type="match status" value="1"/>
</dbReference>
<dbReference type="AlphaFoldDB" id="A0A059B1X5"/>
<sequence>MSQDTVQDVKLKIQAKEGISPDEIVLMFWGKMLAEDKNLASLDLPHEPTFDLVVRPKDDVSVIVDMSGRRVTLGVKFWYIVAYVKALP</sequence>